<evidence type="ECO:0000256" key="13">
    <source>
        <dbReference type="RuleBase" id="RU003587"/>
    </source>
</evidence>
<dbReference type="HAMAP" id="MF_00204">
    <property type="entry name" value="UvrB"/>
    <property type="match status" value="1"/>
</dbReference>
<dbReference type="PROSITE" id="PS51194">
    <property type="entry name" value="HELICASE_CTER"/>
    <property type="match status" value="1"/>
</dbReference>
<dbReference type="CDD" id="cd17916">
    <property type="entry name" value="DEXHc_UvrB"/>
    <property type="match status" value="1"/>
</dbReference>
<evidence type="ECO:0000256" key="11">
    <source>
        <dbReference type="ARBA" id="ARBA00029504"/>
    </source>
</evidence>
<feature type="coiled-coil region" evidence="14">
    <location>
        <begin position="621"/>
        <end position="648"/>
    </location>
</feature>
<keyword evidence="6 12" id="KW-0228">DNA excision</keyword>
<comment type="similarity">
    <text evidence="2 12 13">Belongs to the UvrB family.</text>
</comment>
<keyword evidence="3 12" id="KW-0963">Cytoplasm</keyword>
<dbReference type="AlphaFoldDB" id="A0A2H0VFH2"/>
<dbReference type="Pfam" id="PF12344">
    <property type="entry name" value="UvrB"/>
    <property type="match status" value="1"/>
</dbReference>
<feature type="domain" description="Helicase C-terminal" evidence="17">
    <location>
        <begin position="429"/>
        <end position="595"/>
    </location>
</feature>
<dbReference type="GO" id="GO:0016887">
    <property type="term" value="F:ATP hydrolysis activity"/>
    <property type="evidence" value="ECO:0007669"/>
    <property type="project" value="InterPro"/>
</dbReference>
<dbReference type="SMART" id="SM00487">
    <property type="entry name" value="DEXDc"/>
    <property type="match status" value="1"/>
</dbReference>
<dbReference type="Gene3D" id="3.40.50.300">
    <property type="entry name" value="P-loop containing nucleotide triphosphate hydrolases"/>
    <property type="match status" value="3"/>
</dbReference>
<dbReference type="GO" id="GO:0003677">
    <property type="term" value="F:DNA binding"/>
    <property type="evidence" value="ECO:0007669"/>
    <property type="project" value="UniProtKB-UniRule"/>
</dbReference>
<dbReference type="GO" id="GO:0009432">
    <property type="term" value="P:SOS response"/>
    <property type="evidence" value="ECO:0007669"/>
    <property type="project" value="UniProtKB-UniRule"/>
</dbReference>
<dbReference type="PANTHER" id="PTHR24029">
    <property type="entry name" value="UVRABC SYSTEM PROTEIN B"/>
    <property type="match status" value="1"/>
</dbReference>
<dbReference type="InterPro" id="IPR036876">
    <property type="entry name" value="UVR_dom_sf"/>
</dbReference>
<dbReference type="GO" id="GO:0009381">
    <property type="term" value="F:excinuclease ABC activity"/>
    <property type="evidence" value="ECO:0007669"/>
    <property type="project" value="UniProtKB-UniRule"/>
</dbReference>
<feature type="domain" description="UVR" evidence="15">
    <location>
        <begin position="625"/>
        <end position="660"/>
    </location>
</feature>
<dbReference type="PANTHER" id="PTHR24029:SF0">
    <property type="entry name" value="UVRABC SYSTEM PROTEIN B"/>
    <property type="match status" value="1"/>
</dbReference>
<evidence type="ECO:0000256" key="12">
    <source>
        <dbReference type="HAMAP-Rule" id="MF_00204"/>
    </source>
</evidence>
<dbReference type="SMART" id="SM00490">
    <property type="entry name" value="HELICc"/>
    <property type="match status" value="1"/>
</dbReference>
<evidence type="ECO:0000256" key="10">
    <source>
        <dbReference type="ARBA" id="ARBA00026033"/>
    </source>
</evidence>
<accession>A0A2H0VFH2</accession>
<feature type="domain" description="Helicase ATP-binding" evidence="16">
    <location>
        <begin position="23"/>
        <end position="200"/>
    </location>
</feature>
<evidence type="ECO:0000256" key="2">
    <source>
        <dbReference type="ARBA" id="ARBA00008533"/>
    </source>
</evidence>
<evidence type="ECO:0000313" key="19">
    <source>
        <dbReference type="Proteomes" id="UP000231466"/>
    </source>
</evidence>
<dbReference type="InterPro" id="IPR024759">
    <property type="entry name" value="UvrB_YAD/RRR_dom"/>
</dbReference>
<dbReference type="SUPFAM" id="SSF52540">
    <property type="entry name" value="P-loop containing nucleoside triphosphate hydrolases"/>
    <property type="match status" value="2"/>
</dbReference>
<dbReference type="PROSITE" id="PS51192">
    <property type="entry name" value="HELICASE_ATP_BIND_1"/>
    <property type="match status" value="1"/>
</dbReference>
<evidence type="ECO:0000256" key="9">
    <source>
        <dbReference type="ARBA" id="ARBA00023204"/>
    </source>
</evidence>
<dbReference type="GO" id="GO:0009380">
    <property type="term" value="C:excinuclease repair complex"/>
    <property type="evidence" value="ECO:0007669"/>
    <property type="project" value="InterPro"/>
</dbReference>
<dbReference type="InterPro" id="IPR027417">
    <property type="entry name" value="P-loop_NTPase"/>
</dbReference>
<feature type="short sequence motif" description="Beta-hairpin" evidence="12">
    <location>
        <begin position="89"/>
        <end position="112"/>
    </location>
</feature>
<evidence type="ECO:0000256" key="1">
    <source>
        <dbReference type="ARBA" id="ARBA00004496"/>
    </source>
</evidence>
<dbReference type="CDD" id="cd18790">
    <property type="entry name" value="SF2_C_UvrB"/>
    <property type="match status" value="1"/>
</dbReference>
<dbReference type="GO" id="GO:0005737">
    <property type="term" value="C:cytoplasm"/>
    <property type="evidence" value="ECO:0007669"/>
    <property type="project" value="UniProtKB-SubCell"/>
</dbReference>
<dbReference type="Proteomes" id="UP000231466">
    <property type="component" value="Unassembled WGS sequence"/>
</dbReference>
<evidence type="ECO:0000256" key="3">
    <source>
        <dbReference type="ARBA" id="ARBA00022490"/>
    </source>
</evidence>
<comment type="caution">
    <text evidence="18">The sequence shown here is derived from an EMBL/GenBank/DDBJ whole genome shotgun (WGS) entry which is preliminary data.</text>
</comment>
<comment type="subunit">
    <text evidence="10 12 13">Forms a heterotetramer with UvrA during the search for lesions. Interacts with UvrC in an incision complex.</text>
</comment>
<dbReference type="Pfam" id="PF17757">
    <property type="entry name" value="UvrB_inter"/>
    <property type="match status" value="1"/>
</dbReference>
<evidence type="ECO:0000256" key="7">
    <source>
        <dbReference type="ARBA" id="ARBA00022840"/>
    </source>
</evidence>
<dbReference type="Pfam" id="PF02151">
    <property type="entry name" value="UVR"/>
    <property type="match status" value="1"/>
</dbReference>
<dbReference type="NCBIfam" id="TIGR00631">
    <property type="entry name" value="uvrb"/>
    <property type="match status" value="1"/>
</dbReference>
<evidence type="ECO:0000256" key="4">
    <source>
        <dbReference type="ARBA" id="ARBA00022741"/>
    </source>
</evidence>
<dbReference type="GO" id="GO:0005524">
    <property type="term" value="F:ATP binding"/>
    <property type="evidence" value="ECO:0007669"/>
    <property type="project" value="UniProtKB-UniRule"/>
</dbReference>
<proteinExistence type="inferred from homology"/>
<dbReference type="SUPFAM" id="SSF46600">
    <property type="entry name" value="C-terminal UvrC-binding domain of UvrB"/>
    <property type="match status" value="1"/>
</dbReference>
<comment type="domain">
    <text evidence="12">The beta-hairpin motif is involved in DNA binding.</text>
</comment>
<comment type="function">
    <text evidence="12">The UvrABC repair system catalyzes the recognition and processing of DNA lesions. A damage recognition complex composed of 2 UvrA and 2 UvrB subunits scans DNA for abnormalities. Upon binding of the UvrA(2)B(2) complex to a putative damaged site, the DNA wraps around one UvrB monomer. DNA wrap is dependent on ATP binding by UvrB and probably causes local melting of the DNA helix, facilitating insertion of UvrB beta-hairpin between the DNA strands. Then UvrB probes one DNA strand for the presence of a lesion. If a lesion is found the UvrA subunits dissociate and the UvrB-DNA preincision complex is formed. This complex is subsequently bound by UvrC and the second UvrB is released. If no lesion is found, the DNA wraps around the other UvrB subunit that will check the other stand for damage.</text>
</comment>
<dbReference type="InterPro" id="IPR001943">
    <property type="entry name" value="UVR_dom"/>
</dbReference>
<evidence type="ECO:0000256" key="5">
    <source>
        <dbReference type="ARBA" id="ARBA00022763"/>
    </source>
</evidence>
<keyword evidence="8 12" id="KW-0267">Excision nuclease</keyword>
<dbReference type="NCBIfam" id="NF003673">
    <property type="entry name" value="PRK05298.1"/>
    <property type="match status" value="1"/>
</dbReference>
<reference evidence="19" key="1">
    <citation type="submission" date="2017-09" db="EMBL/GenBank/DDBJ databases">
        <title>Depth-based differentiation of microbial function through sediment-hosted aquifers and enrichment of novel symbionts in the deep terrestrial subsurface.</title>
        <authorList>
            <person name="Probst A.J."/>
            <person name="Ladd B."/>
            <person name="Jarett J.K."/>
            <person name="Geller-Mcgrath D.E."/>
            <person name="Sieber C.M.K."/>
            <person name="Emerson J.B."/>
            <person name="Anantharaman K."/>
            <person name="Thomas B.C."/>
            <person name="Malmstrom R."/>
            <person name="Stieglmeier M."/>
            <person name="Klingl A."/>
            <person name="Woyke T."/>
            <person name="Ryan C.M."/>
            <person name="Banfield J.F."/>
        </authorList>
    </citation>
    <scope>NUCLEOTIDE SEQUENCE [LARGE SCALE GENOMIC DNA]</scope>
</reference>
<evidence type="ECO:0000256" key="8">
    <source>
        <dbReference type="ARBA" id="ARBA00022881"/>
    </source>
</evidence>
<evidence type="ECO:0000256" key="6">
    <source>
        <dbReference type="ARBA" id="ARBA00022769"/>
    </source>
</evidence>
<name>A0A2H0VFH2_9BACT</name>
<keyword evidence="5 12" id="KW-0227">DNA damage</keyword>
<keyword evidence="4 12" id="KW-0547">Nucleotide-binding</keyword>
<dbReference type="Gene3D" id="4.10.860.10">
    <property type="entry name" value="UVR domain"/>
    <property type="match status" value="1"/>
</dbReference>
<evidence type="ECO:0000259" key="15">
    <source>
        <dbReference type="PROSITE" id="PS50151"/>
    </source>
</evidence>
<dbReference type="InterPro" id="IPR014001">
    <property type="entry name" value="Helicase_ATP-bd"/>
</dbReference>
<dbReference type="Pfam" id="PF00271">
    <property type="entry name" value="Helicase_C"/>
    <property type="match status" value="1"/>
</dbReference>
<evidence type="ECO:0000259" key="17">
    <source>
        <dbReference type="PROSITE" id="PS51194"/>
    </source>
</evidence>
<feature type="binding site" evidence="12">
    <location>
        <begin position="36"/>
        <end position="43"/>
    </location>
    <ligand>
        <name>ATP</name>
        <dbReference type="ChEBI" id="CHEBI:30616"/>
    </ligand>
</feature>
<dbReference type="InterPro" id="IPR041471">
    <property type="entry name" value="UvrB_inter"/>
</dbReference>
<dbReference type="InterPro" id="IPR001650">
    <property type="entry name" value="Helicase_C-like"/>
</dbReference>
<dbReference type="GO" id="GO:0006289">
    <property type="term" value="P:nucleotide-excision repair"/>
    <property type="evidence" value="ECO:0007669"/>
    <property type="project" value="UniProtKB-UniRule"/>
</dbReference>
<dbReference type="EMBL" id="PFAH01000008">
    <property type="protein sequence ID" value="PIR97864.1"/>
    <property type="molecule type" value="Genomic_DNA"/>
</dbReference>
<protein>
    <recommendedName>
        <fullName evidence="11 12">UvrABC system protein B</fullName>
        <shortName evidence="12">Protein UvrB</shortName>
    </recommendedName>
    <alternativeName>
        <fullName evidence="12">Excinuclease ABC subunit B</fullName>
    </alternativeName>
</protein>
<keyword evidence="9 12" id="KW-0234">DNA repair</keyword>
<dbReference type="PROSITE" id="PS50151">
    <property type="entry name" value="UVR"/>
    <property type="match status" value="1"/>
</dbReference>
<dbReference type="Pfam" id="PF04851">
    <property type="entry name" value="ResIII"/>
    <property type="match status" value="1"/>
</dbReference>
<keyword evidence="14" id="KW-0175">Coiled coil</keyword>
<keyword evidence="12 13" id="KW-0742">SOS response</keyword>
<comment type="subcellular location">
    <subcellularLocation>
        <location evidence="1 12 13">Cytoplasm</location>
    </subcellularLocation>
</comment>
<dbReference type="InterPro" id="IPR004807">
    <property type="entry name" value="UvrB"/>
</dbReference>
<dbReference type="InterPro" id="IPR006935">
    <property type="entry name" value="Helicase/UvrB_N"/>
</dbReference>
<gene>
    <name evidence="12" type="primary">uvrB</name>
    <name evidence="18" type="ORF">COT89_02220</name>
</gene>
<organism evidence="18 19">
    <name type="scientific">Candidatus Colwellbacteria bacterium CG10_big_fil_rev_8_21_14_0_10_42_22</name>
    <dbReference type="NCBI Taxonomy" id="1974540"/>
    <lineage>
        <taxon>Bacteria</taxon>
        <taxon>Candidatus Colwelliibacteriota</taxon>
    </lineage>
</organism>
<keyword evidence="7 12" id="KW-0067">ATP-binding</keyword>
<sequence>MLKLISEKKPAGDQPKAIDALVKGLKKGLKHQTLLGVTGSGKTFTIANVINEVKRPTLVIAHNKTLAAQLCNEFRELFPENQVHYFVSYYDYYQPEAYLPNTNTYIAKEAHTNDEIDRLRHAATTALLTQKDVIIVASVSAIYGLGTPELYRENILHFKIGDQISREELARRLIRVQFTRTNANLNRGSFRLRGDNWEIMSPHDDVVYNFVMDKGKISKIYIVDPTIGFSYEKTPSTDEVYISPVKHYITLDSQIEVALKNIEQEMKERIKYFEKEGKLLEAEIIERRTKGDMAMIREVGYCNGIENYSRHLDGRAPGEPPATLLDYFPEDFLLVIDESHVTVPQIRGMFEGDASRKRTLIEHGFRLPSASDNRPLKFGEFEKRVGQTIYTSATPSVYEAEHSQKTVEQVIRPTGLVDPIITIRPAKGQIDDLIPRIKERIEKSERVLVTTLTKKMAEDLNDYLHDLGLKVNYLHSDVETLDRIRILTGLRRGDFDVLVGVNLLREGLDLPEVSLVAILDADKEGFLRSETALIQTIGRAARNVNGEVLIYADQITGSVKRAVSETERRRKIQIAYNKKHGITPQTIVRNIQDILPIENREREAKIGEILELEVGALPKTTKRIEEMIRDKEREMKEVAKKLDFELAAILRDELVILKEKMSHKNKKKHGSA</sequence>
<evidence type="ECO:0000256" key="14">
    <source>
        <dbReference type="SAM" id="Coils"/>
    </source>
</evidence>
<evidence type="ECO:0000259" key="16">
    <source>
        <dbReference type="PROSITE" id="PS51192"/>
    </source>
</evidence>
<evidence type="ECO:0000313" key="18">
    <source>
        <dbReference type="EMBL" id="PIR97864.1"/>
    </source>
</evidence>